<proteinExistence type="predicted"/>
<evidence type="ECO:0000313" key="3">
    <source>
        <dbReference type="Proteomes" id="UP000011976"/>
    </source>
</evidence>
<name>M9MC13_PSEA3</name>
<dbReference type="Proteomes" id="UP000011976">
    <property type="component" value="Unassembled WGS sequence"/>
</dbReference>
<gene>
    <name evidence="2" type="ORF">PANT_8d00079</name>
</gene>
<feature type="compositionally biased region" description="Acidic residues" evidence="1">
    <location>
        <begin position="16"/>
        <end position="39"/>
    </location>
</feature>
<evidence type="ECO:0000313" key="2">
    <source>
        <dbReference type="EMBL" id="GAC73128.1"/>
    </source>
</evidence>
<sequence>MHDGASGNDKDPEKLSDDDDGNDDGAPDNDDATNDDGASDDDHASYDGVDLSFLFESISSLTFEERFPTRP</sequence>
<reference evidence="3" key="1">
    <citation type="journal article" date="2013" name="Genome Announc.">
        <title>Genome sequence of the basidiomycetous yeast Pseudozyma antarctica T-34, a producer of the glycolipid biosurfactants mannosylerythritol lipids.</title>
        <authorList>
            <person name="Morita T."/>
            <person name="Koike H."/>
            <person name="Koyama Y."/>
            <person name="Hagiwara H."/>
            <person name="Ito E."/>
            <person name="Fukuoka T."/>
            <person name="Imura T."/>
            <person name="Machida M."/>
            <person name="Kitamoto D."/>
        </authorList>
    </citation>
    <scope>NUCLEOTIDE SEQUENCE [LARGE SCALE GENOMIC DNA]</scope>
    <source>
        <strain evidence="3">T-34</strain>
    </source>
</reference>
<dbReference type="AlphaFoldDB" id="M9MC13"/>
<protein>
    <submittedName>
        <fullName evidence="2">Uncharacterized protein</fullName>
    </submittedName>
</protein>
<accession>M9MC13</accession>
<evidence type="ECO:0000256" key="1">
    <source>
        <dbReference type="SAM" id="MobiDB-lite"/>
    </source>
</evidence>
<feature type="region of interest" description="Disordered" evidence="1">
    <location>
        <begin position="1"/>
        <end position="46"/>
    </location>
</feature>
<organism evidence="2 3">
    <name type="scientific">Pseudozyma antarctica (strain T-34)</name>
    <name type="common">Yeast</name>
    <name type="synonym">Candida antarctica</name>
    <dbReference type="NCBI Taxonomy" id="1151754"/>
    <lineage>
        <taxon>Eukaryota</taxon>
        <taxon>Fungi</taxon>
        <taxon>Dikarya</taxon>
        <taxon>Basidiomycota</taxon>
        <taxon>Ustilaginomycotina</taxon>
        <taxon>Ustilaginomycetes</taxon>
        <taxon>Ustilaginales</taxon>
        <taxon>Ustilaginaceae</taxon>
        <taxon>Moesziomyces</taxon>
    </lineage>
</organism>
<dbReference type="EMBL" id="DF196774">
    <property type="protein sequence ID" value="GAC73128.1"/>
    <property type="molecule type" value="Genomic_DNA"/>
</dbReference>
<feature type="compositionally biased region" description="Basic and acidic residues" evidence="1">
    <location>
        <begin position="1"/>
        <end position="15"/>
    </location>
</feature>